<accession>A0A939G9N2</accession>
<evidence type="ECO:0000256" key="1">
    <source>
        <dbReference type="PROSITE-ProRule" id="PRU00169"/>
    </source>
</evidence>
<dbReference type="InterPro" id="IPR052893">
    <property type="entry name" value="TCS_response_regulator"/>
</dbReference>
<feature type="domain" description="Response regulatory" evidence="2">
    <location>
        <begin position="5"/>
        <end position="125"/>
    </location>
</feature>
<dbReference type="InterPro" id="IPR001789">
    <property type="entry name" value="Sig_transdc_resp-reg_receiver"/>
</dbReference>
<dbReference type="AlphaFoldDB" id="A0A939G9N2"/>
<proteinExistence type="predicted"/>
<evidence type="ECO:0000259" key="2">
    <source>
        <dbReference type="PROSITE" id="PS50110"/>
    </source>
</evidence>
<dbReference type="CDD" id="cd17557">
    <property type="entry name" value="REC_Rcp-like"/>
    <property type="match status" value="1"/>
</dbReference>
<dbReference type="EMBL" id="JAFMYU010000018">
    <property type="protein sequence ID" value="MBO0933209.1"/>
    <property type="molecule type" value="Genomic_DNA"/>
</dbReference>
<gene>
    <name evidence="3" type="ORF">J2I48_19520</name>
</gene>
<protein>
    <submittedName>
        <fullName evidence="3">Response regulator</fullName>
    </submittedName>
</protein>
<feature type="modified residue" description="4-aspartylphosphate" evidence="1">
    <location>
        <position position="58"/>
    </location>
</feature>
<dbReference type="InterPro" id="IPR011006">
    <property type="entry name" value="CheY-like_superfamily"/>
</dbReference>
<sequence length="146" mass="16261">MTPHTIYIADDDEDDQFLLQTAFASTGQGCQLKFFGNGEQLLKQLTVEKAPPTLVLLDLNMPILDGFQTLAQLRSQAAYETLPVVILTTSNQPSDVQRAYEMGANSFITKPHQYADLLRTVQELELYWLNTAQLPRSPQSDGNANS</sequence>
<dbReference type="Proteomes" id="UP000664795">
    <property type="component" value="Unassembled WGS sequence"/>
</dbReference>
<name>A0A939G9N2_9BACT</name>
<comment type="caution">
    <text evidence="3">The sequence shown here is derived from an EMBL/GenBank/DDBJ whole genome shotgun (WGS) entry which is preliminary data.</text>
</comment>
<dbReference type="SMART" id="SM00448">
    <property type="entry name" value="REC"/>
    <property type="match status" value="1"/>
</dbReference>
<evidence type="ECO:0000313" key="3">
    <source>
        <dbReference type="EMBL" id="MBO0933209.1"/>
    </source>
</evidence>
<organism evidence="3 4">
    <name type="scientific">Fibrella aquatilis</name>
    <dbReference type="NCBI Taxonomy" id="2817059"/>
    <lineage>
        <taxon>Bacteria</taxon>
        <taxon>Pseudomonadati</taxon>
        <taxon>Bacteroidota</taxon>
        <taxon>Cytophagia</taxon>
        <taxon>Cytophagales</taxon>
        <taxon>Spirosomataceae</taxon>
        <taxon>Fibrella</taxon>
    </lineage>
</organism>
<dbReference type="RefSeq" id="WP_207337175.1">
    <property type="nucleotide sequence ID" value="NZ_JAFMYU010000018.1"/>
</dbReference>
<dbReference type="PROSITE" id="PS50110">
    <property type="entry name" value="RESPONSE_REGULATORY"/>
    <property type="match status" value="1"/>
</dbReference>
<dbReference type="Gene3D" id="3.40.50.2300">
    <property type="match status" value="1"/>
</dbReference>
<dbReference type="PANTHER" id="PTHR44520">
    <property type="entry name" value="RESPONSE REGULATOR RCP1-RELATED"/>
    <property type="match status" value="1"/>
</dbReference>
<dbReference type="SUPFAM" id="SSF52172">
    <property type="entry name" value="CheY-like"/>
    <property type="match status" value="1"/>
</dbReference>
<keyword evidence="1" id="KW-0597">Phosphoprotein</keyword>
<keyword evidence="4" id="KW-1185">Reference proteome</keyword>
<dbReference type="Pfam" id="PF00072">
    <property type="entry name" value="Response_reg"/>
    <property type="match status" value="1"/>
</dbReference>
<evidence type="ECO:0000313" key="4">
    <source>
        <dbReference type="Proteomes" id="UP000664795"/>
    </source>
</evidence>
<reference evidence="3 4" key="1">
    <citation type="submission" date="2021-03" db="EMBL/GenBank/DDBJ databases">
        <title>Fibrella sp. HMF5036 genome sequencing and assembly.</title>
        <authorList>
            <person name="Kang H."/>
            <person name="Kim H."/>
            <person name="Bae S."/>
            <person name="Joh K."/>
        </authorList>
    </citation>
    <scope>NUCLEOTIDE SEQUENCE [LARGE SCALE GENOMIC DNA]</scope>
    <source>
        <strain evidence="3 4">HMF5036</strain>
    </source>
</reference>
<dbReference type="GO" id="GO:0000160">
    <property type="term" value="P:phosphorelay signal transduction system"/>
    <property type="evidence" value="ECO:0007669"/>
    <property type="project" value="InterPro"/>
</dbReference>